<proteinExistence type="predicted"/>
<organism evidence="1 2">
    <name type="scientific">Citrus x changshan-huyou</name>
    <dbReference type="NCBI Taxonomy" id="2935761"/>
    <lineage>
        <taxon>Eukaryota</taxon>
        <taxon>Viridiplantae</taxon>
        <taxon>Streptophyta</taxon>
        <taxon>Embryophyta</taxon>
        <taxon>Tracheophyta</taxon>
        <taxon>Spermatophyta</taxon>
        <taxon>Magnoliopsida</taxon>
        <taxon>eudicotyledons</taxon>
        <taxon>Gunneridae</taxon>
        <taxon>Pentapetalae</taxon>
        <taxon>rosids</taxon>
        <taxon>malvids</taxon>
        <taxon>Sapindales</taxon>
        <taxon>Rutaceae</taxon>
        <taxon>Aurantioideae</taxon>
        <taxon>Citrus</taxon>
    </lineage>
</organism>
<gene>
    <name evidence="1" type="ORF">WN944_011270</name>
</gene>
<dbReference type="EMBL" id="JBCGBO010000002">
    <property type="protein sequence ID" value="KAK9222830.1"/>
    <property type="molecule type" value="Genomic_DNA"/>
</dbReference>
<keyword evidence="2" id="KW-1185">Reference proteome</keyword>
<evidence type="ECO:0000313" key="1">
    <source>
        <dbReference type="EMBL" id="KAK9222830.1"/>
    </source>
</evidence>
<accession>A0AAP0MVR1</accession>
<dbReference type="Proteomes" id="UP001428341">
    <property type="component" value="Unassembled WGS sequence"/>
</dbReference>
<dbReference type="AlphaFoldDB" id="A0AAP0MVR1"/>
<name>A0AAP0MVR1_9ROSI</name>
<sequence length="110" mass="12263">MLDPRLQVEHSNLCRLCCFSESETRVEVADNMGSNTIGPMEQQLKKQAPFSCLFSCLSFFSPSRAELEKVTNKTSSSADEVHVGVILDMRSRSGNISISCISMSFLMFML</sequence>
<reference evidence="1 2" key="1">
    <citation type="submission" date="2024-05" db="EMBL/GenBank/DDBJ databases">
        <title>Haplotype-resolved chromosome-level genome assembly of Huyou (Citrus changshanensis).</title>
        <authorList>
            <person name="Miao C."/>
            <person name="Chen W."/>
            <person name="Wu Y."/>
            <person name="Wang L."/>
            <person name="Zhao S."/>
            <person name="Grierson D."/>
            <person name="Xu C."/>
            <person name="Chen K."/>
        </authorList>
    </citation>
    <scope>NUCLEOTIDE SEQUENCE [LARGE SCALE GENOMIC DNA]</scope>
    <source>
        <strain evidence="1">01-14</strain>
        <tissue evidence="1">Leaf</tissue>
    </source>
</reference>
<comment type="caution">
    <text evidence="1">The sequence shown here is derived from an EMBL/GenBank/DDBJ whole genome shotgun (WGS) entry which is preliminary data.</text>
</comment>
<protein>
    <submittedName>
        <fullName evidence="1">Uncharacterized protein</fullName>
    </submittedName>
</protein>
<evidence type="ECO:0000313" key="2">
    <source>
        <dbReference type="Proteomes" id="UP001428341"/>
    </source>
</evidence>